<dbReference type="FunFam" id="3.40.800.20:FF:000011">
    <property type="entry name" value="Histone deacetylase HOS3"/>
    <property type="match status" value="1"/>
</dbReference>
<feature type="region of interest" description="Disordered" evidence="1">
    <location>
        <begin position="1070"/>
        <end position="1106"/>
    </location>
</feature>
<dbReference type="PHI-base" id="PHI:1174"/>
<reference evidence="3" key="1">
    <citation type="journal article" date="2007" name="Science">
        <title>The Fusarium graminearum genome reveals a link between localized polymorphism and pathogen specialization.</title>
        <authorList>
            <person name="Cuomo C.A."/>
            <person name="Gueldener U."/>
            <person name="Xu J.-R."/>
            <person name="Trail F."/>
            <person name="Turgeon B.G."/>
            <person name="Di Pietro A."/>
            <person name="Walton J.D."/>
            <person name="Ma L.-J."/>
            <person name="Baker S.E."/>
            <person name="Rep M."/>
            <person name="Adam G."/>
            <person name="Antoniw J."/>
            <person name="Baldwin T."/>
            <person name="Calvo S.E."/>
            <person name="Chang Y.-L."/>
            <person name="DeCaprio D."/>
            <person name="Gale L.R."/>
            <person name="Gnerre S."/>
            <person name="Goswami R.S."/>
            <person name="Hammond-Kosack K."/>
            <person name="Harris L.J."/>
            <person name="Hilburn K."/>
            <person name="Kennell J.C."/>
            <person name="Kroken S."/>
            <person name="Magnuson J.K."/>
            <person name="Mannhaupt G."/>
            <person name="Mauceli E.W."/>
            <person name="Mewes H.-W."/>
            <person name="Mitterbauer R."/>
            <person name="Muehlbauer G."/>
            <person name="Muensterkoetter M."/>
            <person name="Nelson D."/>
            <person name="O'Donnell K."/>
            <person name="Ouellet T."/>
            <person name="Qi W."/>
            <person name="Quesneville H."/>
            <person name="Roncero M.I.G."/>
            <person name="Seong K.-Y."/>
            <person name="Tetko I.V."/>
            <person name="Urban M."/>
            <person name="Waalwijk C."/>
            <person name="Ward T.J."/>
            <person name="Yao J."/>
            <person name="Birren B.W."/>
            <person name="Kistler H.C."/>
        </authorList>
    </citation>
    <scope>NUCLEOTIDE SEQUENCE [LARGE SCALE GENOMIC DNA]</scope>
    <source>
        <strain evidence="3">PH-1 / ATCC MYA-4620 / FGSC 9075 / NRRL 31084</strain>
    </source>
</reference>
<feature type="compositionally biased region" description="Polar residues" evidence="1">
    <location>
        <begin position="746"/>
        <end position="755"/>
    </location>
</feature>
<feature type="region of interest" description="Disordered" evidence="1">
    <location>
        <begin position="1"/>
        <end position="133"/>
    </location>
</feature>
<dbReference type="EMBL" id="HG970334">
    <property type="status" value="NOT_ANNOTATED_CDS"/>
    <property type="molecule type" value="Genomic_DNA"/>
</dbReference>
<dbReference type="InterPro" id="IPR023801">
    <property type="entry name" value="His_deacetylse_dom"/>
</dbReference>
<feature type="compositionally biased region" description="Polar residues" evidence="1">
    <location>
        <begin position="94"/>
        <end position="113"/>
    </location>
</feature>
<sequence length="1144" mass="123213">MASSSRPPLSLRRHSSIRHLRQPEHDDLAQSLNQLNISTSPGRAPSRLASEPASPFRPSGRRTSQSPAPNARAPSRSPSQDPSLGTPTLLRKASMNSLRSSNGIGPGSTSRRSSVAHVMSPTRRASYQEKIRPTSRSIAHDNLKAELHAHHGSITTRPTQTIVVLNDAVYGHRFSRPRTSRAALGTIVERPERIRAAVLGVSAAYVRLGGRHCEGEYPLHPGREAEHLQGIPFRIHKTDRTLSLLSPAVVNVHGARWMEELKTMCEAAESKLALGGKELQRPEMNRGTDKSPENFHEGDLYLCSESLNAMEGALGAVCEAVDTVFGPGPRRAFVGVRPPGHHCSASHPSGFCWVNNVHVGIMHAALEHGLTHAAIIDFDLHHGDGSQAITWQHNTRANNAAKNAAAWKKSSIGYFSLHDINSYPCEMGDEEKVRSASICIDNAHGQTVWNVHLEPWKSEEDFWKLYETRYTVLLEKVRNYFKNQAERLRESKEPPKAAIFLSAGFDASEWEGEGMQRHKVNVPTEFYARIAQDVVKLAAEEGLHVDGRVISVLEGGYSDRALCSGIMSHLSGLAGDQTSEQSSDSAGSFGVDMAQTSPSTVPHGFEQKSALDSIHAYDPSWWSTSNMEELEILMGDPNAAASKYPQYVTLPSYFAPTQASTAKSSDPTKMQRSLSKLGSATPRFPSPPPPEVPWAVATHELSKLLIPSTRETGSCKPEDLNAEASRVRRDRQSILMGIDPRPPPKASTSRPTSRMSLRERRAKPAPPSEPTIDKPPKGRRSTMGPTTVASEKLTSLKAVARGVPSQTNSDEPGVRRSSRRLSEIPVSLTSRLSSPEAVLPEADEYAHTVPNSPAATTATTAAPNGDLQVKKTRNPAVPRKEPAPKVPRPTKKATTATGPSRPASAAQKAKSPERAPKNGTAGDDVDNITSGMRKIRINLITQSQKAAKARALLEAEKANGSVSAIDQAKPVETPSTAAHPSKAQSDDPNTVIVSTEAYNHSPAQSLSINPTPPTTASSSGIATPLQGQGPFKPSGYVSRLASPPLSSPPIPSVSVHPSAEAGDVFIPYQPEGPTPKPITQNEPLKWLPPNVPTSSTQTPATTPSPIKKNKLFQYASSSGIPFAPRTGHQAKGAATTKPAGPEMK</sequence>
<feature type="region of interest" description="Disordered" evidence="1">
    <location>
        <begin position="658"/>
        <end position="692"/>
    </location>
</feature>
<feature type="region of interest" description="Disordered" evidence="1">
    <location>
        <begin position="958"/>
        <end position="988"/>
    </location>
</feature>
<dbReference type="Gene3D" id="3.40.800.20">
    <property type="entry name" value="Histone deacetylase domain"/>
    <property type="match status" value="1"/>
</dbReference>
<feature type="compositionally biased region" description="Polar residues" evidence="1">
    <location>
        <begin position="1000"/>
        <end position="1021"/>
    </location>
</feature>
<dbReference type="PANTHER" id="PTHR47558:SF1">
    <property type="entry name" value="HISTONE DEACETYLASE HOS3"/>
    <property type="match status" value="1"/>
</dbReference>
<feature type="compositionally biased region" description="Basic residues" evidence="1">
    <location>
        <begin position="11"/>
        <end position="20"/>
    </location>
</feature>
<dbReference type="OrthoDB" id="5232919at2759"/>
<dbReference type="AlphaFoldDB" id="I1RNQ2"/>
<dbReference type="InterPro" id="IPR023696">
    <property type="entry name" value="Ureohydrolase_dom_sf"/>
</dbReference>
<evidence type="ECO:0000259" key="2">
    <source>
        <dbReference type="Pfam" id="PF00850"/>
    </source>
</evidence>
<dbReference type="PRINTS" id="PR01270">
    <property type="entry name" value="HDASUPER"/>
</dbReference>
<dbReference type="InterPro" id="IPR000286">
    <property type="entry name" value="HDACs"/>
</dbReference>
<dbReference type="PHI-base" id="PHI:1170"/>
<dbReference type="PANTHER" id="PTHR47558">
    <property type="entry name" value="HISTONE DEACETYLASE HOS3"/>
    <property type="match status" value="1"/>
</dbReference>
<feature type="compositionally biased region" description="Low complexity" evidence="1">
    <location>
        <begin position="64"/>
        <end position="80"/>
    </location>
</feature>
<dbReference type="InterPro" id="IPR037138">
    <property type="entry name" value="His_deacetylse_dom_sf"/>
</dbReference>
<dbReference type="GO" id="GO:0005634">
    <property type="term" value="C:nucleus"/>
    <property type="evidence" value="ECO:0007669"/>
    <property type="project" value="TreeGrafter"/>
</dbReference>
<organism evidence="3">
    <name type="scientific">Gibberella zeae (strain ATCC MYA-4620 / CBS 123657 / FGSC 9075 / NRRL 31084 / PH-1)</name>
    <name type="common">Wheat head blight fungus</name>
    <name type="synonym">Fusarium graminearum</name>
    <dbReference type="NCBI Taxonomy" id="229533"/>
    <lineage>
        <taxon>Eukaryota</taxon>
        <taxon>Fungi</taxon>
        <taxon>Dikarya</taxon>
        <taxon>Ascomycota</taxon>
        <taxon>Pezizomycotina</taxon>
        <taxon>Sordariomycetes</taxon>
        <taxon>Hypocreomycetidae</taxon>
        <taxon>Hypocreales</taxon>
        <taxon>Nectriaceae</taxon>
        <taxon>Fusarium</taxon>
    </lineage>
</organism>
<gene>
    <name evidence="3" type="primary">FG05636.1</name>
</gene>
<feature type="region of interest" description="Disordered" evidence="1">
    <location>
        <begin position="1000"/>
        <end position="1056"/>
    </location>
</feature>
<feature type="compositionally biased region" description="Polar residues" evidence="1">
    <location>
        <begin position="658"/>
        <end position="678"/>
    </location>
</feature>
<feature type="compositionally biased region" description="Low complexity" evidence="1">
    <location>
        <begin position="1092"/>
        <end position="1105"/>
    </location>
</feature>
<protein>
    <recommendedName>
        <fullName evidence="2">Histone deacetylase domain-containing protein</fullName>
    </recommendedName>
</protein>
<dbReference type="EnsemblFungi" id="CEF87421">
    <property type="protein sequence ID" value="CEF87421"/>
    <property type="gene ID" value="FGRRES_05636"/>
</dbReference>
<name>I1RNQ2_GIBZE</name>
<accession>A0A098DZY6</accession>
<dbReference type="GO" id="GO:0010468">
    <property type="term" value="P:regulation of gene expression"/>
    <property type="evidence" value="ECO:0007669"/>
    <property type="project" value="UniProtKB-ARBA"/>
</dbReference>
<feature type="region of interest" description="Disordered" evidence="1">
    <location>
        <begin position="1118"/>
        <end position="1144"/>
    </location>
</feature>
<dbReference type="GO" id="GO:0004407">
    <property type="term" value="F:histone deacetylase activity"/>
    <property type="evidence" value="ECO:0007669"/>
    <property type="project" value="TreeGrafter"/>
</dbReference>
<evidence type="ECO:0000256" key="1">
    <source>
        <dbReference type="SAM" id="MobiDB-lite"/>
    </source>
</evidence>
<dbReference type="KEGG" id="fgr:FGSG_05636"/>
<dbReference type="HOGENOM" id="CLU_001880_0_0_1"/>
<accession>I1RNQ2</accession>
<reference evidence="3" key="2">
    <citation type="journal article" date="2010" name="Nature">
        <title>Comparative genomics reveals mobile pathogenicity chromosomes in Fusarium.</title>
        <authorList>
            <person name="Ma L.J."/>
            <person name="van der Does H.C."/>
            <person name="Borkovich K.A."/>
            <person name="Coleman J.J."/>
            <person name="Daboussi M.J."/>
            <person name="Di Pietro A."/>
            <person name="Dufresne M."/>
            <person name="Freitag M."/>
            <person name="Grabherr M."/>
            <person name="Henrissat B."/>
            <person name="Houterman P.M."/>
            <person name="Kang S."/>
            <person name="Shim W.B."/>
            <person name="Woloshuk C."/>
            <person name="Xie X."/>
            <person name="Xu J.R."/>
            <person name="Antoniw J."/>
            <person name="Baker S.E."/>
            <person name="Bluhm B.H."/>
            <person name="Breakspear A."/>
            <person name="Brown D.W."/>
            <person name="Butchko R.A."/>
            <person name="Chapman S."/>
            <person name="Coulson R."/>
            <person name="Coutinho P.M."/>
            <person name="Danchin E.G."/>
            <person name="Diener A."/>
            <person name="Gale L.R."/>
            <person name="Gardiner D.M."/>
            <person name="Goff S."/>
            <person name="Hammond-Kosack K.E."/>
            <person name="Hilburn K."/>
            <person name="Hua-Van A."/>
            <person name="Jonkers W."/>
            <person name="Kazan K."/>
            <person name="Kodira C.D."/>
            <person name="Koehrsen M."/>
            <person name="Kumar L."/>
            <person name="Lee Y.H."/>
            <person name="Li L."/>
            <person name="Manners J.M."/>
            <person name="Miranda-Saavedra D."/>
            <person name="Mukherjee M."/>
            <person name="Park G."/>
            <person name="Park J."/>
            <person name="Park S.Y."/>
            <person name="Proctor R.H."/>
            <person name="Regev A."/>
            <person name="Ruiz-Roldan M.C."/>
            <person name="Sain D."/>
            <person name="Sakthikumar S."/>
            <person name="Sykes S."/>
            <person name="Schwartz D.C."/>
            <person name="Turgeon B.G."/>
            <person name="Wapinski I."/>
            <person name="Yoder O."/>
            <person name="Young S."/>
            <person name="Zeng Q."/>
            <person name="Zhou S."/>
            <person name="Galagan J."/>
            <person name="Cuomo C.A."/>
            <person name="Kistler H.C."/>
            <person name="Rep M."/>
        </authorList>
    </citation>
    <scope>GENOME REANNOTATION</scope>
    <source>
        <strain evidence="3">PH-1 / ATCC MYA-4620 / FGSC 9075 / NRRL 31084</strain>
    </source>
</reference>
<dbReference type="InterPro" id="IPR053244">
    <property type="entry name" value="HDAC_HD_type_1"/>
</dbReference>
<feature type="compositionally biased region" description="Low complexity" evidence="1">
    <location>
        <begin position="1"/>
        <end position="10"/>
    </location>
</feature>
<proteinExistence type="predicted"/>
<dbReference type="SUPFAM" id="SSF52768">
    <property type="entry name" value="Arginase/deacetylase"/>
    <property type="match status" value="1"/>
</dbReference>
<feature type="region of interest" description="Disordered" evidence="1">
    <location>
        <begin position="707"/>
        <end position="927"/>
    </location>
</feature>
<dbReference type="Pfam" id="PF00850">
    <property type="entry name" value="Hist_deacetyl"/>
    <property type="match status" value="1"/>
</dbReference>
<feature type="compositionally biased region" description="Polar residues" evidence="1">
    <location>
        <begin position="783"/>
        <end position="793"/>
    </location>
</feature>
<dbReference type="CDD" id="cd09998">
    <property type="entry name" value="HDAC_Hos3"/>
    <property type="match status" value="1"/>
</dbReference>
<evidence type="ECO:0000313" key="3">
    <source>
        <dbReference type="EnsemblFungi" id="CEF87421"/>
    </source>
</evidence>
<dbReference type="RefSeq" id="XP_011324200.1">
    <property type="nucleotide sequence ID" value="XM_011325898.1"/>
</dbReference>
<reference evidence="3" key="3">
    <citation type="submission" date="2017-01" db="UniProtKB">
        <authorList>
            <consortium name="EnsemblFungi"/>
        </authorList>
    </citation>
    <scope>IDENTIFICATION</scope>
    <source>
        <strain evidence="3">PH-1 / ATCC MYA-4620 / FGSC 9075 / NRRL 31084</strain>
    </source>
</reference>
<feature type="compositionally biased region" description="Polar residues" evidence="1">
    <location>
        <begin position="30"/>
        <end position="41"/>
    </location>
</feature>
<feature type="compositionally biased region" description="Polar residues" evidence="1">
    <location>
        <begin position="973"/>
        <end position="988"/>
    </location>
</feature>
<feature type="domain" description="Histone deacetylase" evidence="2">
    <location>
        <begin position="249"/>
        <end position="572"/>
    </location>
</feature>